<comment type="caution">
    <text evidence="2">The sequence shown here is derived from an EMBL/GenBank/DDBJ whole genome shotgun (WGS) entry which is preliminary data.</text>
</comment>
<reference evidence="2 3" key="1">
    <citation type="submission" date="2020-03" db="EMBL/GenBank/DDBJ databases">
        <title>Dissostichus mawsoni Genome sequencing and assembly.</title>
        <authorList>
            <person name="Park H."/>
        </authorList>
    </citation>
    <scope>NUCLEOTIDE SEQUENCE [LARGE SCALE GENOMIC DNA]</scope>
    <source>
        <strain evidence="2">DM0001</strain>
        <tissue evidence="2">Muscle</tissue>
    </source>
</reference>
<keyword evidence="3" id="KW-1185">Reference proteome</keyword>
<feature type="non-terminal residue" evidence="2">
    <location>
        <position position="1"/>
    </location>
</feature>
<dbReference type="AlphaFoldDB" id="A0A7J5XKD5"/>
<sequence>MPSEAPPQEPRDRGPLPPGRSRGRAQVDDEESMDATEKTPPQKTAPAAPSPAPASSPEKEPPVRPSSPDLIPVQSPGPGEEEEEEEVQPILSPAPVDQSPAP</sequence>
<accession>A0A7J5XKD5</accession>
<evidence type="ECO:0000313" key="3">
    <source>
        <dbReference type="Proteomes" id="UP000518266"/>
    </source>
</evidence>
<evidence type="ECO:0000313" key="2">
    <source>
        <dbReference type="EMBL" id="KAF3836658.1"/>
    </source>
</evidence>
<feature type="compositionally biased region" description="Low complexity" evidence="1">
    <location>
        <begin position="38"/>
        <end position="47"/>
    </location>
</feature>
<feature type="region of interest" description="Disordered" evidence="1">
    <location>
        <begin position="1"/>
        <end position="102"/>
    </location>
</feature>
<dbReference type="Proteomes" id="UP000518266">
    <property type="component" value="Unassembled WGS sequence"/>
</dbReference>
<evidence type="ECO:0000256" key="1">
    <source>
        <dbReference type="SAM" id="MobiDB-lite"/>
    </source>
</evidence>
<proteinExistence type="predicted"/>
<protein>
    <submittedName>
        <fullName evidence="2">Uncharacterized protein</fullName>
    </submittedName>
</protein>
<dbReference type="EMBL" id="JAAKFY010000024">
    <property type="protein sequence ID" value="KAF3836658.1"/>
    <property type="molecule type" value="Genomic_DNA"/>
</dbReference>
<gene>
    <name evidence="2" type="ORF">F7725_029216</name>
</gene>
<organism evidence="2 3">
    <name type="scientific">Dissostichus mawsoni</name>
    <name type="common">Antarctic cod</name>
    <dbReference type="NCBI Taxonomy" id="36200"/>
    <lineage>
        <taxon>Eukaryota</taxon>
        <taxon>Metazoa</taxon>
        <taxon>Chordata</taxon>
        <taxon>Craniata</taxon>
        <taxon>Vertebrata</taxon>
        <taxon>Euteleostomi</taxon>
        <taxon>Actinopterygii</taxon>
        <taxon>Neopterygii</taxon>
        <taxon>Teleostei</taxon>
        <taxon>Neoteleostei</taxon>
        <taxon>Acanthomorphata</taxon>
        <taxon>Eupercaria</taxon>
        <taxon>Perciformes</taxon>
        <taxon>Notothenioidei</taxon>
        <taxon>Nototheniidae</taxon>
        <taxon>Dissostichus</taxon>
    </lineage>
</organism>
<name>A0A7J5XKD5_DISMA</name>